<proteinExistence type="predicted"/>
<dbReference type="PATRIC" id="fig|888055.3.peg.2002"/>
<dbReference type="EMBL" id="AWVM01000106">
    <property type="protein sequence ID" value="ERK48058.1"/>
    <property type="molecule type" value="Genomic_DNA"/>
</dbReference>
<accession>U2R351</accession>
<dbReference type="HOGENOM" id="CLU_144107_0_0_0"/>
<dbReference type="AlphaFoldDB" id="U2R351"/>
<comment type="caution">
    <text evidence="1">The sequence shown here is derived from an EMBL/GenBank/DDBJ whole genome shotgun (WGS) entry which is preliminary data.</text>
</comment>
<sequence>MGSVGYINVGGNSMESKVIQQFLGKIDGVKFDKENVYYSSEHILSKVEEKFGNVYNKEFVKELRDTINTLNLKYDEFSFDTLEHDFSDCIEEADEFKNIEFMYYGDDWKIEILNEGIKNNEYLKTEKDKNVSENQKQSFSKSFWNADIKDLER</sequence>
<dbReference type="eggNOG" id="ENOG50330MQ">
    <property type="taxonomic scope" value="Bacteria"/>
</dbReference>
<evidence type="ECO:0000313" key="1">
    <source>
        <dbReference type="EMBL" id="ERK48058.1"/>
    </source>
</evidence>
<name>U2R351_LEPWF</name>
<evidence type="ECO:0000313" key="2">
    <source>
        <dbReference type="Proteomes" id="UP000016626"/>
    </source>
</evidence>
<dbReference type="Proteomes" id="UP000016626">
    <property type="component" value="Unassembled WGS sequence"/>
</dbReference>
<reference evidence="1 2" key="1">
    <citation type="submission" date="2013-06" db="EMBL/GenBank/DDBJ databases">
        <authorList>
            <person name="Weinstock G."/>
            <person name="Sodergren E."/>
            <person name="Lobos E.A."/>
            <person name="Fulton L."/>
            <person name="Fulton R."/>
            <person name="Courtney L."/>
            <person name="Fronick C."/>
            <person name="O'Laughlin M."/>
            <person name="Godfrey J."/>
            <person name="Wilson R.M."/>
            <person name="Miner T."/>
            <person name="Farmer C."/>
            <person name="Delehaunty K."/>
            <person name="Cordes M."/>
            <person name="Minx P."/>
            <person name="Tomlinson C."/>
            <person name="Chen J."/>
            <person name="Wollam A."/>
            <person name="Pepin K.H."/>
            <person name="Bhonagiri V."/>
            <person name="Zhang X."/>
            <person name="Warren W."/>
            <person name="Mitreva M."/>
            <person name="Mardis E.R."/>
            <person name="Wilson R.K."/>
        </authorList>
    </citation>
    <scope>NUCLEOTIDE SEQUENCE [LARGE SCALE GENOMIC DNA]</scope>
    <source>
        <strain evidence="1 2">F0279</strain>
    </source>
</reference>
<organism evidence="1 2">
    <name type="scientific">Leptotrichia wadei (strain F0279)</name>
    <dbReference type="NCBI Taxonomy" id="888055"/>
    <lineage>
        <taxon>Bacteria</taxon>
        <taxon>Fusobacteriati</taxon>
        <taxon>Fusobacteriota</taxon>
        <taxon>Fusobacteriia</taxon>
        <taxon>Fusobacteriales</taxon>
        <taxon>Leptotrichiaceae</taxon>
        <taxon>Leptotrichia</taxon>
    </lineage>
</organism>
<gene>
    <name evidence="1" type="ORF">HMPREF9015_02083</name>
</gene>
<protein>
    <submittedName>
        <fullName evidence="1">Uncharacterized protein</fullName>
    </submittedName>
</protein>